<dbReference type="InterPro" id="IPR006162">
    <property type="entry name" value="Ppantetheine_attach_site"/>
</dbReference>
<dbReference type="Pfam" id="PF00550">
    <property type="entry name" value="PP-binding"/>
    <property type="match status" value="1"/>
</dbReference>
<dbReference type="FunFam" id="3.40.47.10:FF:000019">
    <property type="entry name" value="Polyketide synthase type I"/>
    <property type="match status" value="2"/>
</dbReference>
<keyword evidence="10" id="KW-1185">Reference proteome</keyword>
<feature type="domain" description="Ketosynthase family 3 (KS3)" evidence="7">
    <location>
        <begin position="36"/>
        <end position="456"/>
    </location>
</feature>
<dbReference type="InterPro" id="IPR014031">
    <property type="entry name" value="Ketoacyl_synth_C"/>
</dbReference>
<dbReference type="InterPro" id="IPR020841">
    <property type="entry name" value="PKS_Beta-ketoAc_synthase_dom"/>
</dbReference>
<feature type="non-terminal residue" evidence="9">
    <location>
        <position position="2858"/>
    </location>
</feature>
<keyword evidence="2" id="KW-0597">Phosphoprotein</keyword>
<dbReference type="SUPFAM" id="SSF52151">
    <property type="entry name" value="FabD/lysophospholipase-like"/>
    <property type="match status" value="2"/>
</dbReference>
<feature type="domain" description="Carrier" evidence="6">
    <location>
        <begin position="1669"/>
        <end position="1747"/>
    </location>
</feature>
<dbReference type="Pfam" id="PF00698">
    <property type="entry name" value="Acyl_transf_1"/>
    <property type="match status" value="2"/>
</dbReference>
<keyword evidence="3" id="KW-0808">Transferase</keyword>
<feature type="region of interest" description="N-terminal hotdog fold" evidence="5">
    <location>
        <begin position="925"/>
        <end position="1049"/>
    </location>
</feature>
<dbReference type="GO" id="GO:0004312">
    <property type="term" value="F:fatty acid synthase activity"/>
    <property type="evidence" value="ECO:0007669"/>
    <property type="project" value="TreeGrafter"/>
</dbReference>
<reference evidence="9 10" key="1">
    <citation type="submission" date="2020-04" db="EMBL/GenBank/DDBJ databases">
        <title>Draft genome of Pyxidicoccus fallax type strain.</title>
        <authorList>
            <person name="Whitworth D.E."/>
        </authorList>
    </citation>
    <scope>NUCLEOTIDE SEQUENCE [LARGE SCALE GENOMIC DNA]</scope>
    <source>
        <strain evidence="9 10">DSM 14698</strain>
    </source>
</reference>
<dbReference type="InterPro" id="IPR013968">
    <property type="entry name" value="PKS_KR"/>
</dbReference>
<dbReference type="GO" id="GO:0004315">
    <property type="term" value="F:3-oxoacyl-[acyl-carrier-protein] synthase activity"/>
    <property type="evidence" value="ECO:0007669"/>
    <property type="project" value="InterPro"/>
</dbReference>
<dbReference type="SUPFAM" id="SSF51735">
    <property type="entry name" value="NAD(P)-binding Rossmann-fold domains"/>
    <property type="match status" value="2"/>
</dbReference>
<dbReference type="SMART" id="SM00827">
    <property type="entry name" value="PKS_AT"/>
    <property type="match status" value="2"/>
</dbReference>
<feature type="domain" description="Ketosynthase family 3 (KS3)" evidence="7">
    <location>
        <begin position="1767"/>
        <end position="2191"/>
    </location>
</feature>
<evidence type="ECO:0000256" key="5">
    <source>
        <dbReference type="PROSITE-ProRule" id="PRU01363"/>
    </source>
</evidence>
<gene>
    <name evidence="9" type="ORF">HG543_24800</name>
</gene>
<comment type="caution">
    <text evidence="5">Lacks conserved residue(s) required for the propagation of feature annotation.</text>
</comment>
<dbReference type="InterPro" id="IPR016035">
    <property type="entry name" value="Acyl_Trfase/lysoPLipase"/>
</dbReference>
<dbReference type="InterPro" id="IPR020807">
    <property type="entry name" value="PKS_DH"/>
</dbReference>
<dbReference type="CDD" id="cd00833">
    <property type="entry name" value="PKS"/>
    <property type="match status" value="2"/>
</dbReference>
<evidence type="ECO:0000256" key="3">
    <source>
        <dbReference type="ARBA" id="ARBA00022679"/>
    </source>
</evidence>
<keyword evidence="1" id="KW-0596">Phosphopantetheine</keyword>
<dbReference type="Gene3D" id="3.40.47.10">
    <property type="match status" value="2"/>
</dbReference>
<dbReference type="InterPro" id="IPR016036">
    <property type="entry name" value="Malonyl_transacylase_ACP-bd"/>
</dbReference>
<dbReference type="PANTHER" id="PTHR43775:SF51">
    <property type="entry name" value="INACTIVE PHENOLPHTHIOCEROL SYNTHESIS POLYKETIDE SYNTHASE TYPE I PKS1-RELATED"/>
    <property type="match status" value="1"/>
</dbReference>
<dbReference type="Pfam" id="PF16197">
    <property type="entry name" value="KAsynt_C_assoc"/>
    <property type="match status" value="2"/>
</dbReference>
<dbReference type="SUPFAM" id="SSF53901">
    <property type="entry name" value="Thiolase-like"/>
    <property type="match status" value="2"/>
</dbReference>
<dbReference type="InterPro" id="IPR016039">
    <property type="entry name" value="Thiolase-like"/>
</dbReference>
<dbReference type="Pfam" id="PF14765">
    <property type="entry name" value="PS-DH"/>
    <property type="match status" value="2"/>
</dbReference>
<dbReference type="InterPro" id="IPR050091">
    <property type="entry name" value="PKS_NRPS_Biosynth_Enz"/>
</dbReference>
<dbReference type="InterPro" id="IPR049552">
    <property type="entry name" value="PKS_DH_N"/>
</dbReference>
<dbReference type="SMART" id="SM00823">
    <property type="entry name" value="PKS_PP"/>
    <property type="match status" value="1"/>
</dbReference>
<dbReference type="SMART" id="SM01294">
    <property type="entry name" value="PKS_PP_betabranch"/>
    <property type="match status" value="1"/>
</dbReference>
<dbReference type="Gene3D" id="3.10.129.110">
    <property type="entry name" value="Polyketide synthase dehydratase"/>
    <property type="match status" value="2"/>
</dbReference>
<dbReference type="PROSITE" id="PS52019">
    <property type="entry name" value="PKS_MFAS_DH"/>
    <property type="match status" value="2"/>
</dbReference>
<dbReference type="GO" id="GO:0031177">
    <property type="term" value="F:phosphopantetheine binding"/>
    <property type="evidence" value="ECO:0007669"/>
    <property type="project" value="InterPro"/>
</dbReference>
<feature type="region of interest" description="C-terminal hotdog fold" evidence="5">
    <location>
        <begin position="2798"/>
        <end position="2858"/>
    </location>
</feature>
<dbReference type="InterPro" id="IPR009081">
    <property type="entry name" value="PP-bd_ACP"/>
</dbReference>
<feature type="active site" description="Proton acceptor; for dehydratase activity" evidence="5">
    <location>
        <position position="956"/>
    </location>
</feature>
<name>A0A848LK22_9BACT</name>
<evidence type="ECO:0000259" key="6">
    <source>
        <dbReference type="PROSITE" id="PS50075"/>
    </source>
</evidence>
<dbReference type="PROSITE" id="PS00012">
    <property type="entry name" value="PHOSPHOPANTETHEINE"/>
    <property type="match status" value="1"/>
</dbReference>
<evidence type="ECO:0000259" key="7">
    <source>
        <dbReference type="PROSITE" id="PS52004"/>
    </source>
</evidence>
<dbReference type="Gene3D" id="1.10.1200.10">
    <property type="entry name" value="ACP-like"/>
    <property type="match status" value="1"/>
</dbReference>
<dbReference type="Gene3D" id="3.40.366.10">
    <property type="entry name" value="Malonyl-Coenzyme A Acyl Carrier Protein, domain 2"/>
    <property type="match status" value="2"/>
</dbReference>
<dbReference type="SMART" id="SM00825">
    <property type="entry name" value="PKS_KS"/>
    <property type="match status" value="2"/>
</dbReference>
<dbReference type="InterPro" id="IPR014043">
    <property type="entry name" value="Acyl_transferase_dom"/>
</dbReference>
<dbReference type="SMART" id="SM00826">
    <property type="entry name" value="PKS_DH"/>
    <property type="match status" value="2"/>
</dbReference>
<feature type="domain" description="PKS/mFAS DH" evidence="8">
    <location>
        <begin position="2660"/>
        <end position="2858"/>
    </location>
</feature>
<dbReference type="GO" id="GO:0006633">
    <property type="term" value="P:fatty acid biosynthetic process"/>
    <property type="evidence" value="ECO:0007669"/>
    <property type="project" value="InterPro"/>
</dbReference>
<evidence type="ECO:0000313" key="9">
    <source>
        <dbReference type="EMBL" id="NMO18053.1"/>
    </source>
</evidence>
<dbReference type="PROSITE" id="PS00606">
    <property type="entry name" value="KS3_1"/>
    <property type="match status" value="2"/>
</dbReference>
<dbReference type="InterPro" id="IPR049900">
    <property type="entry name" value="PKS_mFAS_DH"/>
</dbReference>
<dbReference type="InterPro" id="IPR036291">
    <property type="entry name" value="NAD(P)-bd_dom_sf"/>
</dbReference>
<evidence type="ECO:0000256" key="4">
    <source>
        <dbReference type="ARBA" id="ARBA00054155"/>
    </source>
</evidence>
<dbReference type="EMBL" id="JABBJJ010000120">
    <property type="protein sequence ID" value="NMO18053.1"/>
    <property type="molecule type" value="Genomic_DNA"/>
</dbReference>
<feature type="region of interest" description="C-terminal hotdog fold" evidence="5">
    <location>
        <begin position="1061"/>
        <end position="1198"/>
    </location>
</feature>
<evidence type="ECO:0000256" key="2">
    <source>
        <dbReference type="ARBA" id="ARBA00022553"/>
    </source>
</evidence>
<dbReference type="PROSITE" id="PS50075">
    <property type="entry name" value="CARRIER"/>
    <property type="match status" value="1"/>
</dbReference>
<dbReference type="Pfam" id="PF21089">
    <property type="entry name" value="PKS_DH_N"/>
    <property type="match status" value="2"/>
</dbReference>
<feature type="region of interest" description="N-terminal hotdog fold" evidence="5">
    <location>
        <begin position="2660"/>
        <end position="2784"/>
    </location>
</feature>
<evidence type="ECO:0000256" key="1">
    <source>
        <dbReference type="ARBA" id="ARBA00022450"/>
    </source>
</evidence>
<dbReference type="Proteomes" id="UP000518300">
    <property type="component" value="Unassembled WGS sequence"/>
</dbReference>
<dbReference type="InterPro" id="IPR001227">
    <property type="entry name" value="Ac_transferase_dom_sf"/>
</dbReference>
<dbReference type="Gene3D" id="3.30.70.3290">
    <property type="match status" value="2"/>
</dbReference>
<dbReference type="FunFam" id="3.40.366.10:FF:000002">
    <property type="entry name" value="Probable polyketide synthase 2"/>
    <property type="match status" value="2"/>
</dbReference>
<dbReference type="Pfam" id="PF02801">
    <property type="entry name" value="Ketoacyl-synt_C"/>
    <property type="match status" value="2"/>
</dbReference>
<dbReference type="InterPro" id="IPR049551">
    <property type="entry name" value="PKS_DH_C"/>
</dbReference>
<organism evidence="9 10">
    <name type="scientific">Pyxidicoccus fallax</name>
    <dbReference type="NCBI Taxonomy" id="394095"/>
    <lineage>
        <taxon>Bacteria</taxon>
        <taxon>Pseudomonadati</taxon>
        <taxon>Myxococcota</taxon>
        <taxon>Myxococcia</taxon>
        <taxon>Myxococcales</taxon>
        <taxon>Cystobacterineae</taxon>
        <taxon>Myxococcaceae</taxon>
        <taxon>Pyxidicoccus</taxon>
    </lineage>
</organism>
<comment type="function">
    <text evidence="4">Involved in production of the polyketide antibiotic thailandamide.</text>
</comment>
<protein>
    <submittedName>
        <fullName evidence="9">SDR family NAD(P)-dependent oxidoreductase</fullName>
    </submittedName>
</protein>
<dbReference type="PROSITE" id="PS52004">
    <property type="entry name" value="KS3_2"/>
    <property type="match status" value="2"/>
</dbReference>
<evidence type="ECO:0000313" key="10">
    <source>
        <dbReference type="Proteomes" id="UP000518300"/>
    </source>
</evidence>
<accession>A0A848LK22</accession>
<dbReference type="InterPro" id="IPR036736">
    <property type="entry name" value="ACP-like_sf"/>
</dbReference>
<dbReference type="InterPro" id="IPR032821">
    <property type="entry name" value="PKS_assoc"/>
</dbReference>
<proteinExistence type="predicted"/>
<dbReference type="SMART" id="SM00822">
    <property type="entry name" value="PKS_KR"/>
    <property type="match status" value="1"/>
</dbReference>
<comment type="caution">
    <text evidence="9">The sequence shown here is derived from an EMBL/GenBank/DDBJ whole genome shotgun (WGS) entry which is preliminary data.</text>
</comment>
<dbReference type="InterPro" id="IPR014030">
    <property type="entry name" value="Ketoacyl_synth_N"/>
</dbReference>
<evidence type="ECO:0000259" key="8">
    <source>
        <dbReference type="PROSITE" id="PS52019"/>
    </source>
</evidence>
<dbReference type="PANTHER" id="PTHR43775">
    <property type="entry name" value="FATTY ACID SYNTHASE"/>
    <property type="match status" value="1"/>
</dbReference>
<dbReference type="CDD" id="cd08955">
    <property type="entry name" value="KR_2_FAS_SDR_x"/>
    <property type="match status" value="1"/>
</dbReference>
<dbReference type="Pfam" id="PF00109">
    <property type="entry name" value="ketoacyl-synt"/>
    <property type="match status" value="2"/>
</dbReference>
<feature type="active site" description="Proton donor; for dehydratase activity" evidence="5">
    <location>
        <position position="1120"/>
    </location>
</feature>
<dbReference type="SUPFAM" id="SSF47336">
    <property type="entry name" value="ACP-like"/>
    <property type="match status" value="1"/>
</dbReference>
<dbReference type="Gene3D" id="3.40.50.720">
    <property type="entry name" value="NAD(P)-binding Rossmann-like Domain"/>
    <property type="match status" value="1"/>
</dbReference>
<dbReference type="SUPFAM" id="SSF55048">
    <property type="entry name" value="Probable ACP-binding domain of malonyl-CoA ACP transacylase"/>
    <property type="match status" value="2"/>
</dbReference>
<dbReference type="InterPro" id="IPR020806">
    <property type="entry name" value="PKS_PP-bd"/>
</dbReference>
<dbReference type="InterPro" id="IPR057326">
    <property type="entry name" value="KR_dom"/>
</dbReference>
<dbReference type="InterPro" id="IPR018201">
    <property type="entry name" value="Ketoacyl_synth_AS"/>
</dbReference>
<dbReference type="Pfam" id="PF08659">
    <property type="entry name" value="KR"/>
    <property type="match status" value="1"/>
</dbReference>
<sequence length="2858" mass="298424">MSTPVTPPEALKQAALVIRRLKERLEPLEQAEQARSEPIAIVGIGCRFPGGAETPDAFWKLLEEGRDAVQSLDERWTHLGVRPSEDVPRWAGLLTGPVDGFDAAFFGISPREALTLDPQQRLLLEVAWEALEDAGVVVPALEGSRTGVFVGAGTKDYSTFVRQQPRNERDAYGTTGNLLSVASGRLSYTLGLQGPCLTVDTACSSSLVAIHLACHSLRVGESDLALAGGVNLLLSPETMADLGRTQALSPDGRCKTFDALANGFTRGEGCGLVVLKRLADARRDGDRIWGLIRGSAVNQDGKSTGLTAPNVLAQVSLLRDALRDARLEPGDVGFIETHGTGTSLGDPIEVDALRTVLGAQRPNGERCVLGAVKTNVGHLESSAGVAGLVKAVLALRNERIPKNLHFRTLNPRLRLEGSSLALATEALPWPRKSTPRRAGVSSFGISGTNAHVVLEEAPAVEGVSATPARAAELFVLSAKSEAALVAQAAKLRDHVMAHPSLGLGDVAFSLATTRAAMEQRLAVVASSRAALRDALEAAAQGQMPTGVVRGATSVSRGKVAFLFTGQGAQVAGMGRGLHAAWPAFREAFDRCVALFDRELKLERPLREVMWAEPGSADAGLLDQTGYTQPALFTVEYALWALWRSWGVEPELVAGHSIGELVAAHVAGVFSLEDAVRLVAARGRLMQALPSGGAMVSIAAAEEEVAAAVKPHAATVSIAAVNGPKQVVIAGEAEAVKAIAAEFSGRGVRTKALTVSHAFHSPLMAPMLAGFQQVAEKVKYQAATLPLVSNVSGKLAGGEVGTAAYWVRHVREAVRFADGVKALNEAGAGVFVEVGPKATLLGMVPACLPEAKPEVVASLRSGRDEAASILEGLAGFWATGGAPRWAGVFPTGGQRVRLPTYSWQRERYWLAASEAAVAQSGEPTGHPLLGVRLPVAGTRAVFESVVGLDTQGWLGDHRVAGQTVVPGAAIAEWVRAAASHVGTDSPVVAGLVLQAPLMLAEKGARRVQVVLTEVDGLVSAAVYSRAAEAGAEAGWTQHASATLTSEVAALPLDLAGVRTRCAEAVEVETTYAGFSEHGLSYGPAFQGLRSLWRGDGEALAEVALPESARAEGFGVHPALLDAALQAVVAATPASEELYLPFEMGRFSVHQPGLEAAWVHVRMHPGAGVVADVTLADASGAVLAEVKELRFRQADREALRRANQEAPSEAFYRLEWRETPLVETARAEGSWVVVASPESSRAEELVARLGRGVVVQPEGVAAALAAESAVAGVVCLWEGRAGEAAPVAAKRVATEGLSVVQALRGGKPARLWWVTPGAVAVESGEAVDVATATAWGLGRTVAQEHPELGCTLVDVTPGAEAVESLVRELSAGSEESQVAWRGGRRHVARLVRAGASVTVAAQPQTGTVLVTGGLGALGLHVAKWLAAQGVGHLVLTGRRGLETPGAAEAVAELEKLGARVTVAAVDVADRQGLAAVLQALPAELPLRGVIHAAGVLDDGVVAEQNAERFARVLTPKVDGAWNLHELTAQAQLEYFVLFSSVSGLLGAAGQSNYAAANTFLDALAAHRRARGLPAQSLAWGAWAGEGMAAGPQARIARKGIQSLTAEEGVALLGQALARTEAQLGVALLDLPAIGRALGSAVPPVWRALVRAPSTNTRGAWAARLATLSMERRAEEVRAAVQAEVAQVLALGSASAVQADRPMQELGLDSLMAVELRNALGRRVGASLPATLAFDYPTVDALTQWLLDDVLVVNEPETRLSKAASREVSDEPIAIVGMGCRFPGGISNPESYWRLLDEGLDAITEVPRTRWDVDALYDPNPDAPGKMTTRSGGFLSDIDQFDPAFFGISPREAAAMDPQQRLLLETSWEALERAGLSPEKLMGSDTGVFVGHMYQEYATLSGGLAALDGYVGSGAAASVASGRISYVLGLKGPSLTVDTACSSSLVTVHLACQALRNGECSTALAGGVAVMLTPASFVEFSRLRGLASDGRCKSFAAGADGVGWSEGCGMLVLKRLSDAQRDGDSVLAVIRGSAVNQDGRSNGLTAPNGPSQQAVIRRALEQAGLTPADLDYVECHGTGTTLGDPIEVQALGAALAPGRPAEHPVVIGSVKSNMGHTQAAAGVAGIMKVVLSLRHGRIPKSLHFDAPSPHIPWAELPVKVAAEPVEWPRKGTPRRAGVSSFGISGTNAHVVLEEAPEVEVAPTEPARVAELLVLSAKSEVALNAQAAQLAKHVEANPEQGLSDVAFSLATTRAVMEQRLAVVASSREALRDALEAAAQGQTPTGVVRGATSSVRGKVAFLFTGQGAQVAGMGRGLHAAWPAFREAFDRCVALFDGELKLERPLREVMWAEPGSADAGLLDQTGYTQPALFTVEYALWALWRSWGVEPELVAGHSIGELVAAHVAGVFSLEDAVRLVAARGRLMQALPSGGAMVSIAAAEEEVLAAVNPHAATVSIAAVNGPTQVVIAGEAEAVKAIAAEFSGRGVRTKALTVSHAFHSPLMDPMLEEFGRIAATVRYSEPQRPVVSNVTGRVAGAELATAAYWVRHVREAVRFSDGIRALHEAGAGVYVEMGPKATLLGMLPACLPEAKPTLVASLRTARAEAESVLEALGSLWSVGGKVAWAGVYPSGGRRVLLPTYAWQRERYWIPTSDSTVAQSGESTGHPLLGVRLPVAGTRAVFESVVGLETHDWLGEFRVAGQVVVPGAAIAEWVRAAASYGATDAIHITGLALQAPLVLPEKGARRVQVVLTEADGVLSAAVYSRPAGGAVGTGWTQHASATVTSKEVVAATSLDLSGARGKCAEMVEIEAAYTRFAELGLSYGPAFQGLRSLWRGDGEALAEVALPESARAEGFGVHPALLDA</sequence>
<feature type="domain" description="PKS/mFAS DH" evidence="8">
    <location>
        <begin position="925"/>
        <end position="1198"/>
    </location>
</feature>
<dbReference type="RefSeq" id="WP_169347328.1">
    <property type="nucleotide sequence ID" value="NZ_JABBJJ010000120.1"/>
</dbReference>
<dbReference type="InterPro" id="IPR042104">
    <property type="entry name" value="PKS_dehydratase_sf"/>
</dbReference>